<evidence type="ECO:0000259" key="11">
    <source>
        <dbReference type="PROSITE" id="PS50109"/>
    </source>
</evidence>
<dbReference type="PRINTS" id="PR00344">
    <property type="entry name" value="BCTRLSENSOR"/>
</dbReference>
<dbReference type="OrthoDB" id="8554694at2"/>
<dbReference type="InterPro" id="IPR005467">
    <property type="entry name" value="His_kinase_dom"/>
</dbReference>
<keyword evidence="4" id="KW-0597">Phosphoprotein</keyword>
<comment type="subcellular location">
    <subcellularLocation>
        <location evidence="2">Membrane</location>
        <topology evidence="2">Multi-pass membrane protein</topology>
    </subcellularLocation>
</comment>
<feature type="domain" description="Histidine kinase" evidence="11">
    <location>
        <begin position="231"/>
        <end position="447"/>
    </location>
</feature>
<comment type="catalytic activity">
    <reaction evidence="1">
        <text>ATP + protein L-histidine = ADP + protein N-phospho-L-histidine.</text>
        <dbReference type="EC" id="2.7.13.3"/>
    </reaction>
</comment>
<gene>
    <name evidence="12" type="ORF">CEY11_24775</name>
</gene>
<sequence>MFGPLFLLWTIGIVITYFIAQNIANAPYDRTLADHLRLLRHEAEQQHIAQGVQLPPSARTILAGDQEYPTHWSIQDANGTWLAGSRDIPLPPDWSYDTDHVHFRNAHAGGRSVRIAYLWGGKDLSGQAFLAVVSETNELRATLQQEILTGMLTPQLIVLPLAALLAGLGMTHGLEPLSIMQERLRERTPNDLSPINDDLAPAEIMPLIAAMNELLARLAASTETQRRFVSNAAHQLKTPLAGIRTQAELALRAPGPEGLDASLHQLIRGSERATRLVNQLLALARAEQPERAGAGSVELNELARSQTLEWVPAAMRKGLDLGFDPAPEPVAVHGNALMLAELLGNLIDNALLYTPAPGQVSVRVGCVDAAPYIEVEDSGPGISKENRERVFDRFFRVLGSDADGSGLGLSIVKEIADQHGARIEFLAPQRGAAQPGTRLRVLFPNAEEDEAYDDEAGAAA</sequence>
<evidence type="ECO:0000256" key="8">
    <source>
        <dbReference type="ARBA" id="ARBA00022989"/>
    </source>
</evidence>
<dbReference type="Gene3D" id="1.10.287.130">
    <property type="match status" value="1"/>
</dbReference>
<dbReference type="GO" id="GO:0005886">
    <property type="term" value="C:plasma membrane"/>
    <property type="evidence" value="ECO:0007669"/>
    <property type="project" value="TreeGrafter"/>
</dbReference>
<dbReference type="SMART" id="SM00388">
    <property type="entry name" value="HisKA"/>
    <property type="match status" value="1"/>
</dbReference>
<evidence type="ECO:0000313" key="13">
    <source>
        <dbReference type="Proteomes" id="UP000214603"/>
    </source>
</evidence>
<keyword evidence="5" id="KW-0808">Transferase</keyword>
<dbReference type="Proteomes" id="UP000214603">
    <property type="component" value="Unassembled WGS sequence"/>
</dbReference>
<dbReference type="AlphaFoldDB" id="A0A225LWD7"/>
<dbReference type="InterPro" id="IPR003594">
    <property type="entry name" value="HATPase_dom"/>
</dbReference>
<dbReference type="InterPro" id="IPR013727">
    <property type="entry name" value="2CSK_N"/>
</dbReference>
<dbReference type="PROSITE" id="PS50109">
    <property type="entry name" value="HIS_KIN"/>
    <property type="match status" value="1"/>
</dbReference>
<evidence type="ECO:0000256" key="4">
    <source>
        <dbReference type="ARBA" id="ARBA00022553"/>
    </source>
</evidence>
<dbReference type="EMBL" id="NJIH01000022">
    <property type="protein sequence ID" value="OWT53416.1"/>
    <property type="molecule type" value="Genomic_DNA"/>
</dbReference>
<keyword evidence="10" id="KW-0472">Membrane</keyword>
<evidence type="ECO:0000256" key="3">
    <source>
        <dbReference type="ARBA" id="ARBA00012438"/>
    </source>
</evidence>
<protein>
    <recommendedName>
        <fullName evidence="3">histidine kinase</fullName>
        <ecNumber evidence="3">2.7.13.3</ecNumber>
    </recommendedName>
</protein>
<keyword evidence="7 12" id="KW-0418">Kinase</keyword>
<evidence type="ECO:0000256" key="9">
    <source>
        <dbReference type="ARBA" id="ARBA00023012"/>
    </source>
</evidence>
<keyword evidence="6" id="KW-0812">Transmembrane</keyword>
<evidence type="ECO:0000256" key="7">
    <source>
        <dbReference type="ARBA" id="ARBA00022777"/>
    </source>
</evidence>
<keyword evidence="9" id="KW-0902">Two-component regulatory system</keyword>
<dbReference type="SMART" id="SM00387">
    <property type="entry name" value="HATPase_c"/>
    <property type="match status" value="1"/>
</dbReference>
<evidence type="ECO:0000256" key="2">
    <source>
        <dbReference type="ARBA" id="ARBA00004141"/>
    </source>
</evidence>
<accession>A0A225LWD7</accession>
<reference evidence="13" key="1">
    <citation type="submission" date="2017-06" db="EMBL/GenBank/DDBJ databases">
        <title>Herbaspirillum phytohormonus sp. nov., isolated from the root nodule of Robinia pseudoacacia in lead-zinc mine.</title>
        <authorList>
            <person name="Fan M."/>
            <person name="Lin Y."/>
        </authorList>
    </citation>
    <scope>NUCLEOTIDE SEQUENCE [LARGE SCALE GENOMIC DNA]</scope>
    <source>
        <strain evidence="13">SC-089</strain>
    </source>
</reference>
<dbReference type="InterPro" id="IPR003661">
    <property type="entry name" value="HisK_dim/P_dom"/>
</dbReference>
<evidence type="ECO:0000256" key="6">
    <source>
        <dbReference type="ARBA" id="ARBA00022692"/>
    </source>
</evidence>
<name>A0A225LWD7_9BURK</name>
<dbReference type="CDD" id="cd00082">
    <property type="entry name" value="HisKA"/>
    <property type="match status" value="1"/>
</dbReference>
<dbReference type="PANTHER" id="PTHR45436:SF15">
    <property type="entry name" value="SENSOR HISTIDINE KINASE CUSS"/>
    <property type="match status" value="1"/>
</dbReference>
<keyword evidence="8" id="KW-1133">Transmembrane helix</keyword>
<dbReference type="Gene3D" id="3.30.565.10">
    <property type="entry name" value="Histidine kinase-like ATPase, C-terminal domain"/>
    <property type="match status" value="1"/>
</dbReference>
<evidence type="ECO:0000256" key="1">
    <source>
        <dbReference type="ARBA" id="ARBA00000085"/>
    </source>
</evidence>
<dbReference type="Pfam" id="PF02518">
    <property type="entry name" value="HATPase_c"/>
    <property type="match status" value="1"/>
</dbReference>
<evidence type="ECO:0000256" key="5">
    <source>
        <dbReference type="ARBA" id="ARBA00022679"/>
    </source>
</evidence>
<dbReference type="SUPFAM" id="SSF55874">
    <property type="entry name" value="ATPase domain of HSP90 chaperone/DNA topoisomerase II/histidine kinase"/>
    <property type="match status" value="1"/>
</dbReference>
<dbReference type="Pfam" id="PF00512">
    <property type="entry name" value="HisKA"/>
    <property type="match status" value="1"/>
</dbReference>
<dbReference type="InterPro" id="IPR036097">
    <property type="entry name" value="HisK_dim/P_sf"/>
</dbReference>
<dbReference type="InterPro" id="IPR036890">
    <property type="entry name" value="HATPase_C_sf"/>
</dbReference>
<evidence type="ECO:0000256" key="10">
    <source>
        <dbReference type="ARBA" id="ARBA00023136"/>
    </source>
</evidence>
<comment type="caution">
    <text evidence="12">The sequence shown here is derived from an EMBL/GenBank/DDBJ whole genome shotgun (WGS) entry which is preliminary data.</text>
</comment>
<dbReference type="EC" id="2.7.13.3" evidence="3"/>
<dbReference type="SUPFAM" id="SSF47384">
    <property type="entry name" value="Homodimeric domain of signal transducing histidine kinase"/>
    <property type="match status" value="1"/>
</dbReference>
<evidence type="ECO:0000313" key="12">
    <source>
        <dbReference type="EMBL" id="OWT53416.1"/>
    </source>
</evidence>
<dbReference type="PANTHER" id="PTHR45436">
    <property type="entry name" value="SENSOR HISTIDINE KINASE YKOH"/>
    <property type="match status" value="1"/>
</dbReference>
<proteinExistence type="predicted"/>
<dbReference type="CDD" id="cd00075">
    <property type="entry name" value="HATPase"/>
    <property type="match status" value="1"/>
</dbReference>
<dbReference type="Pfam" id="PF08521">
    <property type="entry name" value="2CSK_N"/>
    <property type="match status" value="1"/>
</dbReference>
<dbReference type="GO" id="GO:0000155">
    <property type="term" value="F:phosphorelay sensor kinase activity"/>
    <property type="evidence" value="ECO:0007669"/>
    <property type="project" value="InterPro"/>
</dbReference>
<organism evidence="12 13">
    <name type="scientific">Candidimonas nitroreducens</name>
    <dbReference type="NCBI Taxonomy" id="683354"/>
    <lineage>
        <taxon>Bacteria</taxon>
        <taxon>Pseudomonadati</taxon>
        <taxon>Pseudomonadota</taxon>
        <taxon>Betaproteobacteria</taxon>
        <taxon>Burkholderiales</taxon>
        <taxon>Alcaligenaceae</taxon>
        <taxon>Candidimonas</taxon>
    </lineage>
</organism>
<keyword evidence="13" id="KW-1185">Reference proteome</keyword>
<dbReference type="InterPro" id="IPR050428">
    <property type="entry name" value="TCS_sensor_his_kinase"/>
</dbReference>
<dbReference type="InterPro" id="IPR004358">
    <property type="entry name" value="Sig_transdc_His_kin-like_C"/>
</dbReference>